<evidence type="ECO:0000313" key="2">
    <source>
        <dbReference type="Proteomes" id="UP000466442"/>
    </source>
</evidence>
<gene>
    <name evidence="1" type="ORF">GE061_001095</name>
</gene>
<organism evidence="1 2">
    <name type="scientific">Apolygus lucorum</name>
    <name type="common">Small green plant bug</name>
    <name type="synonym">Lygocoris lucorum</name>
    <dbReference type="NCBI Taxonomy" id="248454"/>
    <lineage>
        <taxon>Eukaryota</taxon>
        <taxon>Metazoa</taxon>
        <taxon>Ecdysozoa</taxon>
        <taxon>Arthropoda</taxon>
        <taxon>Hexapoda</taxon>
        <taxon>Insecta</taxon>
        <taxon>Pterygota</taxon>
        <taxon>Neoptera</taxon>
        <taxon>Paraneoptera</taxon>
        <taxon>Hemiptera</taxon>
        <taxon>Heteroptera</taxon>
        <taxon>Panheteroptera</taxon>
        <taxon>Cimicomorpha</taxon>
        <taxon>Miridae</taxon>
        <taxon>Mirini</taxon>
        <taxon>Apolygus</taxon>
    </lineage>
</organism>
<dbReference type="EMBL" id="WIXP02000001">
    <property type="protein sequence ID" value="KAF6216746.1"/>
    <property type="molecule type" value="Genomic_DNA"/>
</dbReference>
<dbReference type="OrthoDB" id="6253936at2759"/>
<sequence>MPKDGRLVIPRDMCIEGTDIPRASPDSTWKYLGVLFTPYGLLSGSVGGIIQSVNKLMYSRMTPLRKLVSLRSYVMPSYIHRLVLTDFKTKMLRSVDVAIRRAIRVALRIPHDTPNAYLYAPIADGGLGVMELATAIPELREARVRRARCALFGVQDETPEVTRVERSRKRAEKWHGTADGRHMRTARKVTESTAWVKADDGKVPRWRTLAAIKTQCNGIPTRARMTRGRNGVTSCRNGCSARETANHIIQMCPVTRRARCRRHNCVCTLFSGYAQRKGWTVMAETIINLDGSRLKPDLIIVRNDVAYIIDVAITCNEDTYPMGRVFNNKMDKYGATTVKEVIMELTGMQRVEMVPAILTWRGLWLEKSAKMLKRLVPSFILEWASRRTVDGSGYIWAAYMRNERSRARTEPSQGQL</sequence>
<keyword evidence="2" id="KW-1185">Reference proteome</keyword>
<reference evidence="1" key="1">
    <citation type="journal article" date="2021" name="Mol. Ecol. Resour.">
        <title>Apolygus lucorum genome provides insights into omnivorousness and mesophyll feeding.</title>
        <authorList>
            <person name="Liu Y."/>
            <person name="Liu H."/>
            <person name="Wang H."/>
            <person name="Huang T."/>
            <person name="Liu B."/>
            <person name="Yang B."/>
            <person name="Yin L."/>
            <person name="Li B."/>
            <person name="Zhang Y."/>
            <person name="Zhang S."/>
            <person name="Jiang F."/>
            <person name="Zhang X."/>
            <person name="Ren Y."/>
            <person name="Wang B."/>
            <person name="Wang S."/>
            <person name="Lu Y."/>
            <person name="Wu K."/>
            <person name="Fan W."/>
            <person name="Wang G."/>
        </authorList>
    </citation>
    <scope>NUCLEOTIDE SEQUENCE</scope>
    <source>
        <strain evidence="1">12Hb</strain>
    </source>
</reference>
<protein>
    <recommendedName>
        <fullName evidence="3">Reverse transcriptase</fullName>
    </recommendedName>
</protein>
<dbReference type="Proteomes" id="UP000466442">
    <property type="component" value="Linkage Group LG1"/>
</dbReference>
<dbReference type="AlphaFoldDB" id="A0A6A4KI24"/>
<evidence type="ECO:0000313" key="1">
    <source>
        <dbReference type="EMBL" id="KAF6216746.1"/>
    </source>
</evidence>
<comment type="caution">
    <text evidence="1">The sequence shown here is derived from an EMBL/GenBank/DDBJ whole genome shotgun (WGS) entry which is preliminary data.</text>
</comment>
<name>A0A6A4KI24_APOLU</name>
<proteinExistence type="predicted"/>
<accession>A0A6A4KI24</accession>
<evidence type="ECO:0008006" key="3">
    <source>
        <dbReference type="Google" id="ProtNLM"/>
    </source>
</evidence>